<dbReference type="RefSeq" id="WP_108435809.1">
    <property type="nucleotide sequence ID" value="NZ_CP028918.1"/>
</dbReference>
<reference evidence="2 3" key="1">
    <citation type="submission" date="2018-04" db="EMBL/GenBank/DDBJ databases">
        <title>Genome sequencing of Gemmobacter.</title>
        <authorList>
            <person name="Yi H."/>
            <person name="Baek M.-G."/>
        </authorList>
    </citation>
    <scope>NUCLEOTIDE SEQUENCE [LARGE SCALE GENOMIC DNA]</scope>
    <source>
        <strain evidence="2 3">HYN0069</strain>
    </source>
</reference>
<dbReference type="Gene3D" id="3.50.50.60">
    <property type="entry name" value="FAD/NAD(P)-binding domain"/>
    <property type="match status" value="2"/>
</dbReference>
<dbReference type="GO" id="GO:0050660">
    <property type="term" value="F:flavin adenine dinucleotide binding"/>
    <property type="evidence" value="ECO:0007669"/>
    <property type="project" value="TreeGrafter"/>
</dbReference>
<evidence type="ECO:0000313" key="2">
    <source>
        <dbReference type="EMBL" id="AWB48991.1"/>
    </source>
</evidence>
<keyword evidence="3" id="KW-1185">Reference proteome</keyword>
<dbReference type="InterPro" id="IPR050982">
    <property type="entry name" value="Auxin_biosynth/cation_transpt"/>
</dbReference>
<dbReference type="InterPro" id="IPR036188">
    <property type="entry name" value="FAD/NAD-bd_sf"/>
</dbReference>
<dbReference type="Proteomes" id="UP000244496">
    <property type="component" value="Chromosome"/>
</dbReference>
<organism evidence="2 3">
    <name type="scientific">Paragemmobacter aquarius</name>
    <dbReference type="NCBI Taxonomy" id="2169400"/>
    <lineage>
        <taxon>Bacteria</taxon>
        <taxon>Pseudomonadati</taxon>
        <taxon>Pseudomonadota</taxon>
        <taxon>Alphaproteobacteria</taxon>
        <taxon>Rhodobacterales</taxon>
        <taxon>Paracoccaceae</taxon>
        <taxon>Paragemmobacter</taxon>
    </lineage>
</organism>
<sequence>MAVEQIDTLVVGGGQAGIAMSEHLGRCGVAHLVLERHRIAERWRSERWDSLVANGPAWHDRFPNMEFDGLDPFSFAPKERIADYFEAYARQVKAPVRCGVEVRHVERAAGGFRVETSQGVVACRNLVAATGPFQKPLIPEVVPESLGILQVHSTGYRNPDQLPAGAVMVVGSGASGSQIADELLRAGRRVYLAVGPHGRPPIRYRGKDFVWWLGVLGEWDARTVKAGMEHITIAVSGAHGGRTVDFREFAARGMTLLGRAGAVTGSVMAIADDLQRNVAGGDAHYFGVLDGADAYVAAHGLDLPEEPGARAMLPDPECLTDPLRALDLKAAGIGAIVWATGFAMDYGWLPVGRYDPKGRPMHDRGVSEVPGLYFLGLPWLSRRASPFIWGVWHDAEYLAGHIAARGQGFPLAG</sequence>
<dbReference type="PANTHER" id="PTHR43539:SF78">
    <property type="entry name" value="FLAVIN-CONTAINING MONOOXYGENASE"/>
    <property type="match status" value="1"/>
</dbReference>
<dbReference type="KEGG" id="geh:HYN69_11200"/>
<dbReference type="Pfam" id="PF13738">
    <property type="entry name" value="Pyr_redox_3"/>
    <property type="match status" value="1"/>
</dbReference>
<dbReference type="AlphaFoldDB" id="A0A2S0UMH6"/>
<proteinExistence type="predicted"/>
<name>A0A2S0UMH6_9RHOB</name>
<gene>
    <name evidence="2" type="ORF">HYN69_11200</name>
</gene>
<dbReference type="SUPFAM" id="SSF51905">
    <property type="entry name" value="FAD/NAD(P)-binding domain"/>
    <property type="match status" value="1"/>
</dbReference>
<dbReference type="PRINTS" id="PR00411">
    <property type="entry name" value="PNDRDTASEI"/>
</dbReference>
<dbReference type="PANTHER" id="PTHR43539">
    <property type="entry name" value="FLAVIN-BINDING MONOOXYGENASE-LIKE PROTEIN (AFU_ORTHOLOGUE AFUA_4G09220)"/>
    <property type="match status" value="1"/>
</dbReference>
<dbReference type="EMBL" id="CP028918">
    <property type="protein sequence ID" value="AWB48991.1"/>
    <property type="molecule type" value="Genomic_DNA"/>
</dbReference>
<dbReference type="GO" id="GO:0004497">
    <property type="term" value="F:monooxygenase activity"/>
    <property type="evidence" value="ECO:0007669"/>
    <property type="project" value="TreeGrafter"/>
</dbReference>
<keyword evidence="1" id="KW-0560">Oxidoreductase</keyword>
<evidence type="ECO:0000256" key="1">
    <source>
        <dbReference type="ARBA" id="ARBA00023002"/>
    </source>
</evidence>
<evidence type="ECO:0000313" key="3">
    <source>
        <dbReference type="Proteomes" id="UP000244496"/>
    </source>
</evidence>
<dbReference type="OrthoDB" id="9773233at2"/>
<accession>A0A2S0UMH6</accession>
<protein>
    <submittedName>
        <fullName evidence="2">FAD-dependent oxidoreductase</fullName>
    </submittedName>
</protein>